<reference evidence="15 16" key="1">
    <citation type="submission" date="2024-07" db="EMBL/GenBank/DDBJ databases">
        <title>Draft sequence of the Neodothiora populina.</title>
        <authorList>
            <person name="Drown D.D."/>
            <person name="Schuette U.S."/>
            <person name="Buechlein A.B."/>
            <person name="Rusch D.R."/>
            <person name="Winton L.W."/>
            <person name="Adams G.A."/>
        </authorList>
    </citation>
    <scope>NUCLEOTIDE SEQUENCE [LARGE SCALE GENOMIC DNA]</scope>
    <source>
        <strain evidence="15 16">CPC 39397</strain>
    </source>
</reference>
<evidence type="ECO:0000256" key="1">
    <source>
        <dbReference type="ARBA" id="ARBA00008874"/>
    </source>
</evidence>
<evidence type="ECO:0000256" key="8">
    <source>
        <dbReference type="ARBA" id="ARBA00022840"/>
    </source>
</evidence>
<keyword evidence="6 11" id="KW-0547">Nucleotide-binding</keyword>
<feature type="compositionally biased region" description="Low complexity" evidence="12">
    <location>
        <begin position="49"/>
        <end position="76"/>
    </location>
</feature>
<dbReference type="PROSITE" id="PS00107">
    <property type="entry name" value="PROTEIN_KINASE_ATP"/>
    <property type="match status" value="1"/>
</dbReference>
<evidence type="ECO:0000256" key="10">
    <source>
        <dbReference type="ARBA" id="ARBA00048679"/>
    </source>
</evidence>
<dbReference type="Pfam" id="PF00069">
    <property type="entry name" value="Pkinase"/>
    <property type="match status" value="1"/>
</dbReference>
<dbReference type="SMART" id="SM00285">
    <property type="entry name" value="PBD"/>
    <property type="match status" value="1"/>
</dbReference>
<feature type="compositionally biased region" description="Low complexity" evidence="12">
    <location>
        <begin position="98"/>
        <end position="108"/>
    </location>
</feature>
<dbReference type="RefSeq" id="XP_069202543.1">
    <property type="nucleotide sequence ID" value="XM_069343990.1"/>
</dbReference>
<dbReference type="EC" id="2.7.11.1" evidence="2"/>
<evidence type="ECO:0000256" key="9">
    <source>
        <dbReference type="ARBA" id="ARBA00047899"/>
    </source>
</evidence>
<evidence type="ECO:0000256" key="2">
    <source>
        <dbReference type="ARBA" id="ARBA00012513"/>
    </source>
</evidence>
<feature type="compositionally biased region" description="Low complexity" evidence="12">
    <location>
        <begin position="162"/>
        <end position="178"/>
    </location>
</feature>
<evidence type="ECO:0000256" key="7">
    <source>
        <dbReference type="ARBA" id="ARBA00022777"/>
    </source>
</evidence>
<evidence type="ECO:0000256" key="12">
    <source>
        <dbReference type="SAM" id="MobiDB-lite"/>
    </source>
</evidence>
<dbReference type="InterPro" id="IPR017441">
    <property type="entry name" value="Protein_kinase_ATP_BS"/>
</dbReference>
<accession>A0ABR3PJG1</accession>
<comment type="catalytic activity">
    <reaction evidence="10">
        <text>L-seryl-[protein] + ATP = O-phospho-L-seryl-[protein] + ADP + H(+)</text>
        <dbReference type="Rhea" id="RHEA:17989"/>
        <dbReference type="Rhea" id="RHEA-COMP:9863"/>
        <dbReference type="Rhea" id="RHEA-COMP:11604"/>
        <dbReference type="ChEBI" id="CHEBI:15378"/>
        <dbReference type="ChEBI" id="CHEBI:29999"/>
        <dbReference type="ChEBI" id="CHEBI:30616"/>
        <dbReference type="ChEBI" id="CHEBI:83421"/>
        <dbReference type="ChEBI" id="CHEBI:456216"/>
        <dbReference type="EC" id="2.7.11.1"/>
    </reaction>
</comment>
<dbReference type="PANTHER" id="PTHR45832">
    <property type="entry name" value="SERINE/THREONINE-PROTEIN KINASE SAMKA-RELATED-RELATED"/>
    <property type="match status" value="1"/>
</dbReference>
<dbReference type="Gene3D" id="3.30.200.20">
    <property type="entry name" value="Phosphorylase Kinase, domain 1"/>
    <property type="match status" value="1"/>
</dbReference>
<feature type="compositionally biased region" description="Polar residues" evidence="12">
    <location>
        <begin position="372"/>
        <end position="381"/>
    </location>
</feature>
<keyword evidence="4" id="KW-0723">Serine/threonine-protein kinase</keyword>
<dbReference type="CDD" id="cd01093">
    <property type="entry name" value="CRIB_PAK_like"/>
    <property type="match status" value="1"/>
</dbReference>
<evidence type="ECO:0000256" key="4">
    <source>
        <dbReference type="ARBA" id="ARBA00022527"/>
    </source>
</evidence>
<evidence type="ECO:0000256" key="5">
    <source>
        <dbReference type="ARBA" id="ARBA00022679"/>
    </source>
</evidence>
<dbReference type="InterPro" id="IPR033923">
    <property type="entry name" value="PAK_BD"/>
</dbReference>
<keyword evidence="3" id="KW-0589">Pheromone response</keyword>
<dbReference type="SMART" id="SM00220">
    <property type="entry name" value="S_TKc"/>
    <property type="match status" value="1"/>
</dbReference>
<keyword evidence="7" id="KW-0418">Kinase</keyword>
<evidence type="ECO:0000256" key="6">
    <source>
        <dbReference type="ARBA" id="ARBA00022741"/>
    </source>
</evidence>
<feature type="compositionally biased region" description="Polar residues" evidence="12">
    <location>
        <begin position="446"/>
        <end position="467"/>
    </location>
</feature>
<evidence type="ECO:0000313" key="16">
    <source>
        <dbReference type="Proteomes" id="UP001562354"/>
    </source>
</evidence>
<dbReference type="Gene3D" id="1.10.510.10">
    <property type="entry name" value="Transferase(Phosphotransferase) domain 1"/>
    <property type="match status" value="1"/>
</dbReference>
<keyword evidence="16" id="KW-1185">Reference proteome</keyword>
<keyword evidence="8 11" id="KW-0067">ATP-binding</keyword>
<dbReference type="InterPro" id="IPR051931">
    <property type="entry name" value="PAK3-like"/>
</dbReference>
<dbReference type="InterPro" id="IPR036936">
    <property type="entry name" value="CRIB_dom_sf"/>
</dbReference>
<dbReference type="Proteomes" id="UP001562354">
    <property type="component" value="Unassembled WGS sequence"/>
</dbReference>
<name>A0ABR3PJG1_9PEZI</name>
<feature type="compositionally biased region" description="Basic and acidic residues" evidence="12">
    <location>
        <begin position="80"/>
        <end position="96"/>
    </location>
</feature>
<dbReference type="InterPro" id="IPR000719">
    <property type="entry name" value="Prot_kinase_dom"/>
</dbReference>
<protein>
    <recommendedName>
        <fullName evidence="2">non-specific serine/threonine protein kinase</fullName>
        <ecNumber evidence="2">2.7.11.1</ecNumber>
    </recommendedName>
</protein>
<dbReference type="PROSITE" id="PS00108">
    <property type="entry name" value="PROTEIN_KINASE_ST"/>
    <property type="match status" value="1"/>
</dbReference>
<feature type="region of interest" description="Disordered" evidence="12">
    <location>
        <begin position="372"/>
        <end position="515"/>
    </location>
</feature>
<dbReference type="InterPro" id="IPR011009">
    <property type="entry name" value="Kinase-like_dom_sf"/>
</dbReference>
<evidence type="ECO:0000256" key="11">
    <source>
        <dbReference type="PROSITE-ProRule" id="PRU10141"/>
    </source>
</evidence>
<feature type="compositionally biased region" description="Polar residues" evidence="12">
    <location>
        <begin position="542"/>
        <end position="558"/>
    </location>
</feature>
<feature type="compositionally biased region" description="Low complexity" evidence="12">
    <location>
        <begin position="488"/>
        <end position="515"/>
    </location>
</feature>
<evidence type="ECO:0000259" key="14">
    <source>
        <dbReference type="PROSITE" id="PS50108"/>
    </source>
</evidence>
<proteinExistence type="inferred from homology"/>
<gene>
    <name evidence="15" type="ORF">AAFC00_004358</name>
</gene>
<feature type="region of interest" description="Disordered" evidence="12">
    <location>
        <begin position="162"/>
        <end position="261"/>
    </location>
</feature>
<dbReference type="GeneID" id="95978058"/>
<feature type="compositionally biased region" description="Polar residues" evidence="12">
    <location>
        <begin position="234"/>
        <end position="252"/>
    </location>
</feature>
<dbReference type="CDD" id="cd06614">
    <property type="entry name" value="STKc_PAK"/>
    <property type="match status" value="1"/>
</dbReference>
<sequence length="887" mass="97170">MEHHTPPARLRKTPSASEFSRIDYTKPRSTPTLRRAPSAPVRSRYREVSGTGAATGTTGTATISTTGTVASTGTVHTHSRRDTLPDLHVPESDNPDRQQYQQQQEQQQHLPPSAIGAVSSTNDLHRLSEASAELLPPPQLNPDLRPDSLAIFSSSSHSLVAPTTTSLSASPSPHLLPLDNARTIPTSKSTPAIRPPQAPRAQTTGRLSLRHTLSTRGLKRPSIIGIMEGGATPSPRSNNGSTATDGTSSPRQRYSDEIKSKKKNGLANFVTGLMKSNSRPAISAPANPLHVVHVGVDSATGAFTGLPKEWQHMLATAGISEQEQKKDPKTVLDVVQFYKENTEKDPEDAYWHKFDHARPQDSPQNYCPSNIITSPTMSSSGFGHILSPPQSPRFPRNNEESFENPRAPPPVPRGMSNVGLGLGPTSPPAGTGMLPMRQAPRVPGATNAQVTTPSRQAPETPVMSPQNERGEHDFPEVQYAPPTVDQIAQSTHPSSRSRSTSAAQQQQQQQAAFAQQYQAEQREAMAAAQQAYQQKALQRSQSQKVQQYGPSGAQQSDPKNIPMPQNDPRAAGGARPRPRQRQSQAVAEEIVQRLQQICNPADPVKRYRNLNKIGQGASGGVFTAYEAGTNKCVAIKQMNLEQQPKKDLIINEILVMKDSKHKNIVNFMDSFLVKGDLWVVMEYMEGGSLTDVVTFNLMSEPQIAAVCRETLHGLQFLHSKGVIHRDIKSDNVLLSMEGNIKLTDFGFCAQINESQHKRTTMVGTPYWMAPEVVTRKEYGRKIDIWSLGIMAIEMIEGEPPYLTESPLRALYLIATNGTPQIKAEEELTPIFRDFLGLALKVDPEKRASAHDLLKHPFIQTAAPLVMLSGLVREARRARAEERNGKSK</sequence>
<dbReference type="Gene3D" id="3.90.810.10">
    <property type="entry name" value="CRIB domain"/>
    <property type="match status" value="1"/>
</dbReference>
<dbReference type="Pfam" id="PF00786">
    <property type="entry name" value="PBD"/>
    <property type="match status" value="1"/>
</dbReference>
<evidence type="ECO:0000259" key="13">
    <source>
        <dbReference type="PROSITE" id="PS50011"/>
    </source>
</evidence>
<evidence type="ECO:0000256" key="3">
    <source>
        <dbReference type="ARBA" id="ARBA00022507"/>
    </source>
</evidence>
<feature type="binding site" evidence="11">
    <location>
        <position position="636"/>
    </location>
    <ligand>
        <name>ATP</name>
        <dbReference type="ChEBI" id="CHEBI:30616"/>
    </ligand>
</feature>
<comment type="catalytic activity">
    <reaction evidence="9">
        <text>L-threonyl-[protein] + ATP = O-phospho-L-threonyl-[protein] + ADP + H(+)</text>
        <dbReference type="Rhea" id="RHEA:46608"/>
        <dbReference type="Rhea" id="RHEA-COMP:11060"/>
        <dbReference type="Rhea" id="RHEA-COMP:11605"/>
        <dbReference type="ChEBI" id="CHEBI:15378"/>
        <dbReference type="ChEBI" id="CHEBI:30013"/>
        <dbReference type="ChEBI" id="CHEBI:30616"/>
        <dbReference type="ChEBI" id="CHEBI:61977"/>
        <dbReference type="ChEBI" id="CHEBI:456216"/>
        <dbReference type="EC" id="2.7.11.1"/>
    </reaction>
</comment>
<organism evidence="15 16">
    <name type="scientific">Neodothiora populina</name>
    <dbReference type="NCBI Taxonomy" id="2781224"/>
    <lineage>
        <taxon>Eukaryota</taxon>
        <taxon>Fungi</taxon>
        <taxon>Dikarya</taxon>
        <taxon>Ascomycota</taxon>
        <taxon>Pezizomycotina</taxon>
        <taxon>Dothideomycetes</taxon>
        <taxon>Dothideomycetidae</taxon>
        <taxon>Dothideales</taxon>
        <taxon>Dothioraceae</taxon>
        <taxon>Neodothiora</taxon>
    </lineage>
</organism>
<evidence type="ECO:0000313" key="15">
    <source>
        <dbReference type="EMBL" id="KAL1306270.1"/>
    </source>
</evidence>
<dbReference type="PROSITE" id="PS50011">
    <property type="entry name" value="PROTEIN_KINASE_DOM"/>
    <property type="match status" value="1"/>
</dbReference>
<feature type="domain" description="Protein kinase" evidence="13">
    <location>
        <begin position="607"/>
        <end position="858"/>
    </location>
</feature>
<feature type="domain" description="CRIB" evidence="14">
    <location>
        <begin position="282"/>
        <end position="295"/>
    </location>
</feature>
<keyword evidence="5" id="KW-0808">Transferase</keyword>
<dbReference type="PANTHER" id="PTHR45832:SF22">
    <property type="entry name" value="SERINE_THREONINE-PROTEIN KINASE SAMKA-RELATED"/>
    <property type="match status" value="1"/>
</dbReference>
<dbReference type="SUPFAM" id="SSF56112">
    <property type="entry name" value="Protein kinase-like (PK-like)"/>
    <property type="match status" value="1"/>
</dbReference>
<comment type="caution">
    <text evidence="15">The sequence shown here is derived from an EMBL/GenBank/DDBJ whole genome shotgun (WGS) entry which is preliminary data.</text>
</comment>
<comment type="similarity">
    <text evidence="1">Belongs to the protein kinase superfamily. STE Ser/Thr protein kinase family. STE20 subfamily.</text>
</comment>
<dbReference type="PROSITE" id="PS50108">
    <property type="entry name" value="CRIB"/>
    <property type="match status" value="1"/>
</dbReference>
<dbReference type="InterPro" id="IPR000095">
    <property type="entry name" value="CRIB_dom"/>
</dbReference>
<dbReference type="InterPro" id="IPR008271">
    <property type="entry name" value="Ser/Thr_kinase_AS"/>
</dbReference>
<feature type="region of interest" description="Disordered" evidence="12">
    <location>
        <begin position="1"/>
        <end position="118"/>
    </location>
</feature>
<feature type="compositionally biased region" description="Polar residues" evidence="12">
    <location>
        <begin position="203"/>
        <end position="215"/>
    </location>
</feature>
<feature type="region of interest" description="Disordered" evidence="12">
    <location>
        <begin position="538"/>
        <end position="586"/>
    </location>
</feature>
<dbReference type="EMBL" id="JBFMKM010000005">
    <property type="protein sequence ID" value="KAL1306270.1"/>
    <property type="molecule type" value="Genomic_DNA"/>
</dbReference>